<dbReference type="InterPro" id="IPR036735">
    <property type="entry name" value="NGN_dom_sf"/>
</dbReference>
<evidence type="ECO:0000313" key="6">
    <source>
        <dbReference type="Proteomes" id="UP001147830"/>
    </source>
</evidence>
<dbReference type="Proteomes" id="UP001147830">
    <property type="component" value="Unassembled WGS sequence"/>
</dbReference>
<dbReference type="PANTHER" id="PTHR30265">
    <property type="entry name" value="RHO-INTERACTING TRANSCRIPTION TERMINATION FACTOR NUSG"/>
    <property type="match status" value="1"/>
</dbReference>
<evidence type="ECO:0000256" key="2">
    <source>
        <dbReference type="ARBA" id="ARBA00023015"/>
    </source>
</evidence>
<dbReference type="GO" id="GO:0005829">
    <property type="term" value="C:cytosol"/>
    <property type="evidence" value="ECO:0007669"/>
    <property type="project" value="TreeGrafter"/>
</dbReference>
<proteinExistence type="predicted"/>
<dbReference type="SUPFAM" id="SSF82679">
    <property type="entry name" value="N-utilization substance G protein NusG, N-terminal domain"/>
    <property type="match status" value="1"/>
</dbReference>
<keyword evidence="6" id="KW-1185">Reference proteome</keyword>
<evidence type="ECO:0000256" key="1">
    <source>
        <dbReference type="ARBA" id="ARBA00022814"/>
    </source>
</evidence>
<dbReference type="EMBL" id="JAOANI010000014">
    <property type="protein sequence ID" value="MCT7358571.1"/>
    <property type="molecule type" value="Genomic_DNA"/>
</dbReference>
<dbReference type="GO" id="GO:0006354">
    <property type="term" value="P:DNA-templated transcription elongation"/>
    <property type="evidence" value="ECO:0007669"/>
    <property type="project" value="InterPro"/>
</dbReference>
<dbReference type="AlphaFoldDB" id="A0A9X2WEB6"/>
<gene>
    <name evidence="5" type="ORF">NYR02_06000</name>
</gene>
<accession>A0A9X2WEB6</accession>
<feature type="domain" description="NusG-like N-terminal" evidence="4">
    <location>
        <begin position="4"/>
        <end position="103"/>
    </location>
</feature>
<evidence type="ECO:0000259" key="4">
    <source>
        <dbReference type="SMART" id="SM00738"/>
    </source>
</evidence>
<dbReference type="Gene3D" id="3.30.70.940">
    <property type="entry name" value="NusG, N-terminal domain"/>
    <property type="match status" value="1"/>
</dbReference>
<organism evidence="5 6">
    <name type="scientific">Thalassolituus pacificus</name>
    <dbReference type="NCBI Taxonomy" id="2975440"/>
    <lineage>
        <taxon>Bacteria</taxon>
        <taxon>Pseudomonadati</taxon>
        <taxon>Pseudomonadota</taxon>
        <taxon>Gammaproteobacteria</taxon>
        <taxon>Oceanospirillales</taxon>
        <taxon>Oceanospirillaceae</taxon>
        <taxon>Thalassolituus</taxon>
    </lineage>
</organism>
<protein>
    <recommendedName>
        <fullName evidence="4">NusG-like N-terminal domain-containing protein</fullName>
    </recommendedName>
</protein>
<keyword evidence="1" id="KW-0889">Transcription antitermination</keyword>
<evidence type="ECO:0000313" key="5">
    <source>
        <dbReference type="EMBL" id="MCT7358571.1"/>
    </source>
</evidence>
<dbReference type="SMART" id="SM00738">
    <property type="entry name" value="NGN"/>
    <property type="match status" value="1"/>
</dbReference>
<reference evidence="5" key="1">
    <citation type="journal article" date="2022" name="Front. Microbiol.">
        <title>Genome-based taxonomic rearrangement of Oceanobacter-related bacteria including the description of Thalassolituus hydrocarbonoclasticus sp. nov. and Thalassolituus pacificus sp. nov. and emended description of the genus Thalassolituus.</title>
        <authorList>
            <person name="Dong C."/>
            <person name="Wei L."/>
            <person name="Wang J."/>
            <person name="Lai Q."/>
            <person name="Huang Z."/>
            <person name="Shao Z."/>
        </authorList>
    </citation>
    <scope>NUCLEOTIDE SEQUENCE</scope>
    <source>
        <strain evidence="5">59MF3M-4</strain>
    </source>
</reference>
<reference evidence="5" key="2">
    <citation type="submission" date="2022-08" db="EMBL/GenBank/DDBJ databases">
        <authorList>
            <person name="Dong C."/>
        </authorList>
    </citation>
    <scope>NUCLEOTIDE SEQUENCE</scope>
    <source>
        <strain evidence="5">59MF3M-4</strain>
    </source>
</reference>
<comment type="caution">
    <text evidence="5">The sequence shown here is derived from an EMBL/GenBank/DDBJ whole genome shotgun (WGS) entry which is preliminary data.</text>
</comment>
<dbReference type="PANTHER" id="PTHR30265:SF7">
    <property type="entry name" value="TRANSCRIPTION ANTITERMINATION PROTEIN RFAH"/>
    <property type="match status" value="1"/>
</dbReference>
<keyword evidence="2" id="KW-0805">Transcription regulation</keyword>
<dbReference type="Pfam" id="PF02357">
    <property type="entry name" value="NusG"/>
    <property type="match status" value="1"/>
</dbReference>
<dbReference type="GO" id="GO:0031564">
    <property type="term" value="P:transcription antitermination"/>
    <property type="evidence" value="ECO:0007669"/>
    <property type="project" value="UniProtKB-KW"/>
</dbReference>
<dbReference type="InterPro" id="IPR043425">
    <property type="entry name" value="NusG-like"/>
</dbReference>
<sequence length="164" mass="18545">MDVVSQWYVVLTRPRQEQRALEHLEQQGAHVFLPLFQRECVMQGKRVLRQEALFPGYLFLKSVPENPLLSKVRSTLGARGLLYFGSQPAVVNTLLVDDLQRRTACNENDALYTKGQRVALSSGPFKHYEAIFQEYDGAERAVILLSLLGQQSELLVELSELALA</sequence>
<evidence type="ECO:0000256" key="3">
    <source>
        <dbReference type="ARBA" id="ARBA00023163"/>
    </source>
</evidence>
<dbReference type="RefSeq" id="WP_260975473.1">
    <property type="nucleotide sequence ID" value="NZ_JAOANI010000014.1"/>
</dbReference>
<dbReference type="InterPro" id="IPR006645">
    <property type="entry name" value="NGN-like_dom"/>
</dbReference>
<keyword evidence="3" id="KW-0804">Transcription</keyword>
<dbReference type="CDD" id="cd09892">
    <property type="entry name" value="NGN_SP_RfaH"/>
    <property type="match status" value="1"/>
</dbReference>
<name>A0A9X2WEB6_9GAMM</name>